<evidence type="ECO:0000256" key="1">
    <source>
        <dbReference type="SAM" id="MobiDB-lite"/>
    </source>
</evidence>
<evidence type="ECO:0000313" key="2">
    <source>
        <dbReference type="EMBL" id="KAK4285765.1"/>
    </source>
</evidence>
<comment type="caution">
    <text evidence="2">The sequence shown here is derived from an EMBL/GenBank/DDBJ whole genome shotgun (WGS) entry which is preliminary data.</text>
</comment>
<evidence type="ECO:0000313" key="3">
    <source>
        <dbReference type="Proteomes" id="UP001293593"/>
    </source>
</evidence>
<proteinExistence type="predicted"/>
<sequence length="257" mass="27414">MASSGISTHQTTSAVSLSLSENSNANFTAAQTSQVPHQPPTQPLNFSSHDSTNLTAATIPIPPPISQSLSLFPYHSISSTVTNPNLHFSLPSTITSLPTSSIFAPQHFLCSTAFPSSSINLLHSTNSSPLSIKAHPISSVHPSPHLPHQISHQSPQIPAQAYYSGHFSGSPLGSPQITTRPTPLLSSLNQGSPVKLDGDNFLTWESTVMPLIHGHRLDGHILGTKTVPPEYILDSSDQVCPNPLYDDWVATDQLLLG</sequence>
<keyword evidence="3" id="KW-1185">Reference proteome</keyword>
<dbReference type="AlphaFoldDB" id="A0AAE1N996"/>
<dbReference type="EMBL" id="JAWXYG010000001">
    <property type="protein sequence ID" value="KAK4285765.1"/>
    <property type="molecule type" value="Genomic_DNA"/>
</dbReference>
<accession>A0AAE1N996</accession>
<reference evidence="2" key="1">
    <citation type="submission" date="2023-10" db="EMBL/GenBank/DDBJ databases">
        <title>Chromosome-level genome of the transformable northern wattle, Acacia crassicarpa.</title>
        <authorList>
            <person name="Massaro I."/>
            <person name="Sinha N.R."/>
            <person name="Poethig S."/>
            <person name="Leichty A.R."/>
        </authorList>
    </citation>
    <scope>NUCLEOTIDE SEQUENCE</scope>
    <source>
        <strain evidence="2">Acra3RX</strain>
        <tissue evidence="2">Leaf</tissue>
    </source>
</reference>
<feature type="region of interest" description="Disordered" evidence="1">
    <location>
        <begin position="29"/>
        <end position="59"/>
    </location>
</feature>
<dbReference type="Proteomes" id="UP001293593">
    <property type="component" value="Unassembled WGS sequence"/>
</dbReference>
<name>A0AAE1N996_9FABA</name>
<organism evidence="2 3">
    <name type="scientific">Acacia crassicarpa</name>
    <name type="common">northern wattle</name>
    <dbReference type="NCBI Taxonomy" id="499986"/>
    <lineage>
        <taxon>Eukaryota</taxon>
        <taxon>Viridiplantae</taxon>
        <taxon>Streptophyta</taxon>
        <taxon>Embryophyta</taxon>
        <taxon>Tracheophyta</taxon>
        <taxon>Spermatophyta</taxon>
        <taxon>Magnoliopsida</taxon>
        <taxon>eudicotyledons</taxon>
        <taxon>Gunneridae</taxon>
        <taxon>Pentapetalae</taxon>
        <taxon>rosids</taxon>
        <taxon>fabids</taxon>
        <taxon>Fabales</taxon>
        <taxon>Fabaceae</taxon>
        <taxon>Caesalpinioideae</taxon>
        <taxon>mimosoid clade</taxon>
        <taxon>Acacieae</taxon>
        <taxon>Acacia</taxon>
    </lineage>
</organism>
<protein>
    <recommendedName>
        <fullName evidence="4">Retrotransposon Copia-like N-terminal domain-containing protein</fullName>
    </recommendedName>
</protein>
<feature type="compositionally biased region" description="Polar residues" evidence="1">
    <location>
        <begin position="43"/>
        <end position="56"/>
    </location>
</feature>
<gene>
    <name evidence="2" type="ORF">QN277_002415</name>
</gene>
<evidence type="ECO:0008006" key="4">
    <source>
        <dbReference type="Google" id="ProtNLM"/>
    </source>
</evidence>